<keyword evidence="3" id="KW-0964">Secreted</keyword>
<dbReference type="Gene3D" id="1.20.1330.10">
    <property type="entry name" value="f41 fragment of flagellin, N-terminal domain"/>
    <property type="match status" value="1"/>
</dbReference>
<dbReference type="SUPFAM" id="SSF64518">
    <property type="entry name" value="Phase 1 flagellin"/>
    <property type="match status" value="1"/>
</dbReference>
<gene>
    <name evidence="6" type="primary">fliC</name>
    <name evidence="6" type="ORF">EKPJFOCH_3828</name>
</gene>
<evidence type="ECO:0000313" key="7">
    <source>
        <dbReference type="Proteomes" id="UP001055101"/>
    </source>
</evidence>
<evidence type="ECO:0000313" key="6">
    <source>
        <dbReference type="EMBL" id="GJE57314.1"/>
    </source>
</evidence>
<keyword evidence="6" id="KW-0969">Cilium</keyword>
<reference evidence="6" key="1">
    <citation type="journal article" date="2021" name="Front. Microbiol.">
        <title>Comprehensive Comparative Genomics and Phenotyping of Methylobacterium Species.</title>
        <authorList>
            <person name="Alessa O."/>
            <person name="Ogura Y."/>
            <person name="Fujitani Y."/>
            <person name="Takami H."/>
            <person name="Hayashi T."/>
            <person name="Sahin N."/>
            <person name="Tani A."/>
        </authorList>
    </citation>
    <scope>NUCLEOTIDE SEQUENCE</scope>
    <source>
        <strain evidence="6">DSM 23674</strain>
    </source>
</reference>
<dbReference type="PANTHER" id="PTHR42792:SF2">
    <property type="entry name" value="FLAGELLIN"/>
    <property type="match status" value="1"/>
</dbReference>
<evidence type="ECO:0000256" key="1">
    <source>
        <dbReference type="ARBA" id="ARBA00005709"/>
    </source>
</evidence>
<comment type="caution">
    <text evidence="6">The sequence shown here is derived from an EMBL/GenBank/DDBJ whole genome shotgun (WGS) entry which is preliminary data.</text>
</comment>
<dbReference type="InterPro" id="IPR001029">
    <property type="entry name" value="Flagellin_N"/>
</dbReference>
<keyword evidence="2 3" id="KW-0975">Bacterial flagellum</keyword>
<sequence length="278" mass="28658">MSSNIALTANIRSNLLSLQGTASLMETAQNRLSTGKKVNSALDDAVSFFTAQGMSDRASSLNSLSDGISTALQTVKAASSGLDTISDLVKQAKAVAKQLKSADAADTGLTDGLKEQYTEIKKQIDAAAKDSSVDGVNLLQKSDATDGVSLKVVFDEKNADSNTLLKGKDFSSGADGLGLGTLTDAASVEAELTALDKASASIQAQQSSLGTSLTVLKSRDTFGKSLANVLQVGSDNLVNADTNLEAANVLALQTRQSLSQSALSLANQANQGVLQLLR</sequence>
<feature type="domain" description="Flagellin C-terminal" evidence="5">
    <location>
        <begin position="192"/>
        <end position="277"/>
    </location>
</feature>
<keyword evidence="6" id="KW-0282">Flagellum</keyword>
<dbReference type="InterPro" id="IPR046358">
    <property type="entry name" value="Flagellin_C"/>
</dbReference>
<dbReference type="RefSeq" id="WP_238232659.1">
    <property type="nucleotide sequence ID" value="NZ_BPRA01000021.1"/>
</dbReference>
<dbReference type="InterPro" id="IPR001492">
    <property type="entry name" value="Flagellin"/>
</dbReference>
<proteinExistence type="inferred from homology"/>
<evidence type="ECO:0000259" key="4">
    <source>
        <dbReference type="Pfam" id="PF00669"/>
    </source>
</evidence>
<dbReference type="PANTHER" id="PTHR42792">
    <property type="entry name" value="FLAGELLIN"/>
    <property type="match status" value="1"/>
</dbReference>
<dbReference type="Proteomes" id="UP001055101">
    <property type="component" value="Unassembled WGS sequence"/>
</dbReference>
<keyword evidence="7" id="KW-1185">Reference proteome</keyword>
<comment type="similarity">
    <text evidence="1 3">Belongs to the bacterial flagellin family.</text>
</comment>
<reference evidence="6" key="2">
    <citation type="submission" date="2021-08" db="EMBL/GenBank/DDBJ databases">
        <authorList>
            <person name="Tani A."/>
            <person name="Ola A."/>
            <person name="Ogura Y."/>
            <person name="Katsura K."/>
            <person name="Hayashi T."/>
        </authorList>
    </citation>
    <scope>NUCLEOTIDE SEQUENCE</scope>
    <source>
        <strain evidence="6">DSM 23674</strain>
    </source>
</reference>
<name>A0ABQ4TPP5_9HYPH</name>
<dbReference type="Pfam" id="PF00669">
    <property type="entry name" value="Flagellin_N"/>
    <property type="match status" value="1"/>
</dbReference>
<evidence type="ECO:0000259" key="5">
    <source>
        <dbReference type="Pfam" id="PF00700"/>
    </source>
</evidence>
<evidence type="ECO:0000256" key="2">
    <source>
        <dbReference type="ARBA" id="ARBA00023143"/>
    </source>
</evidence>
<protein>
    <recommendedName>
        <fullName evidence="3">Flagellin</fullName>
    </recommendedName>
</protein>
<accession>A0ABQ4TPP5</accession>
<evidence type="ECO:0000256" key="3">
    <source>
        <dbReference type="RuleBase" id="RU362073"/>
    </source>
</evidence>
<feature type="domain" description="Flagellin N-terminal" evidence="4">
    <location>
        <begin position="14"/>
        <end position="142"/>
    </location>
</feature>
<keyword evidence="6" id="KW-0966">Cell projection</keyword>
<organism evidence="6 7">
    <name type="scientific">Methylobacterium thuringiense</name>
    <dbReference type="NCBI Taxonomy" id="1003091"/>
    <lineage>
        <taxon>Bacteria</taxon>
        <taxon>Pseudomonadati</taxon>
        <taxon>Pseudomonadota</taxon>
        <taxon>Alphaproteobacteria</taxon>
        <taxon>Hyphomicrobiales</taxon>
        <taxon>Methylobacteriaceae</taxon>
        <taxon>Methylobacterium</taxon>
    </lineage>
</organism>
<comment type="function">
    <text evidence="3">Flagellin is the subunit protein which polymerizes to form the filaments of bacterial flagella.</text>
</comment>
<comment type="subcellular location">
    <subcellularLocation>
        <location evidence="3">Secreted</location>
    </subcellularLocation>
    <subcellularLocation>
        <location evidence="3">Bacterial flagellum</location>
    </subcellularLocation>
</comment>
<dbReference type="Pfam" id="PF00700">
    <property type="entry name" value="Flagellin_C"/>
    <property type="match status" value="1"/>
</dbReference>
<dbReference type="EMBL" id="BPRA01000021">
    <property type="protein sequence ID" value="GJE57314.1"/>
    <property type="molecule type" value="Genomic_DNA"/>
</dbReference>